<keyword evidence="14" id="KW-1185">Reference proteome</keyword>
<dbReference type="AlphaFoldDB" id="A0A2S5TGG9"/>
<dbReference type="Gene3D" id="1.10.287.950">
    <property type="entry name" value="Methyl-accepting chemotaxis protein"/>
    <property type="match status" value="1"/>
</dbReference>
<dbReference type="OrthoDB" id="5573670at2"/>
<keyword evidence="5" id="KW-0812">Transmembrane</keyword>
<keyword evidence="6" id="KW-1133">Transmembrane helix</keyword>
<dbReference type="SMART" id="SM00283">
    <property type="entry name" value="MA"/>
    <property type="match status" value="1"/>
</dbReference>
<feature type="compositionally biased region" description="Low complexity" evidence="11">
    <location>
        <begin position="343"/>
        <end position="357"/>
    </location>
</feature>
<dbReference type="GO" id="GO:0006935">
    <property type="term" value="P:chemotaxis"/>
    <property type="evidence" value="ECO:0007669"/>
    <property type="project" value="UniProtKB-KW"/>
</dbReference>
<keyword evidence="2" id="KW-1003">Cell membrane</keyword>
<dbReference type="SUPFAM" id="SSF58104">
    <property type="entry name" value="Methyl-accepting chemotaxis protein (MCP) signaling domain"/>
    <property type="match status" value="1"/>
</dbReference>
<evidence type="ECO:0000256" key="1">
    <source>
        <dbReference type="ARBA" id="ARBA00004651"/>
    </source>
</evidence>
<name>A0A2S5TGG9_9GAMM</name>
<evidence type="ECO:0000313" key="14">
    <source>
        <dbReference type="Proteomes" id="UP000238220"/>
    </source>
</evidence>
<dbReference type="Proteomes" id="UP000238220">
    <property type="component" value="Unassembled WGS sequence"/>
</dbReference>
<evidence type="ECO:0000313" key="13">
    <source>
        <dbReference type="EMBL" id="PPE74064.1"/>
    </source>
</evidence>
<dbReference type="PANTHER" id="PTHR32089:SF39">
    <property type="entry name" value="METHYL-ACCEPTING CHEMOTAXIS PROTEIN HLYB"/>
    <property type="match status" value="1"/>
</dbReference>
<evidence type="ECO:0000259" key="12">
    <source>
        <dbReference type="PROSITE" id="PS50111"/>
    </source>
</evidence>
<dbReference type="EMBL" id="PSNW01000004">
    <property type="protein sequence ID" value="PPE74064.1"/>
    <property type="molecule type" value="Genomic_DNA"/>
</dbReference>
<feature type="region of interest" description="Disordered" evidence="11">
    <location>
        <begin position="343"/>
        <end position="367"/>
    </location>
</feature>
<accession>A0A2S5TGG9</accession>
<dbReference type="InterPro" id="IPR004089">
    <property type="entry name" value="MCPsignal_dom"/>
</dbReference>
<gene>
    <name evidence="13" type="ORF">C3942_08460</name>
</gene>
<evidence type="ECO:0000256" key="10">
    <source>
        <dbReference type="SAM" id="Coils"/>
    </source>
</evidence>
<keyword evidence="10" id="KW-0175">Coiled coil</keyword>
<evidence type="ECO:0000256" key="8">
    <source>
        <dbReference type="ARBA" id="ARBA00023224"/>
    </source>
</evidence>
<keyword evidence="7" id="KW-0472">Membrane</keyword>
<proteinExistence type="predicted"/>
<comment type="subcellular location">
    <subcellularLocation>
        <location evidence="1">Cell membrane</location>
        <topology evidence="1">Multi-pass membrane protein</topology>
    </subcellularLocation>
</comment>
<dbReference type="Pfam" id="PF00015">
    <property type="entry name" value="MCPsignal"/>
    <property type="match status" value="1"/>
</dbReference>
<keyword evidence="3" id="KW-0488">Methylation</keyword>
<reference evidence="13 14" key="1">
    <citation type="submission" date="2018-02" db="EMBL/GenBank/DDBJ databases">
        <title>Genome sequencing of Solimonas sp. HR-BB.</title>
        <authorList>
            <person name="Lee Y."/>
            <person name="Jeon C.O."/>
        </authorList>
    </citation>
    <scope>NUCLEOTIDE SEQUENCE [LARGE SCALE GENOMIC DNA]</scope>
    <source>
        <strain evidence="13 14">HR-BB</strain>
    </source>
</reference>
<organism evidence="13 14">
    <name type="scientific">Solimonas fluminis</name>
    <dbReference type="NCBI Taxonomy" id="2086571"/>
    <lineage>
        <taxon>Bacteria</taxon>
        <taxon>Pseudomonadati</taxon>
        <taxon>Pseudomonadota</taxon>
        <taxon>Gammaproteobacteria</taxon>
        <taxon>Nevskiales</taxon>
        <taxon>Nevskiaceae</taxon>
        <taxon>Solimonas</taxon>
    </lineage>
</organism>
<evidence type="ECO:0000256" key="2">
    <source>
        <dbReference type="ARBA" id="ARBA00022475"/>
    </source>
</evidence>
<evidence type="ECO:0000256" key="7">
    <source>
        <dbReference type="ARBA" id="ARBA00023136"/>
    </source>
</evidence>
<comment type="caution">
    <text evidence="13">The sequence shown here is derived from an EMBL/GenBank/DDBJ whole genome shotgun (WGS) entry which is preliminary data.</text>
</comment>
<evidence type="ECO:0000256" key="9">
    <source>
        <dbReference type="PROSITE-ProRule" id="PRU00284"/>
    </source>
</evidence>
<keyword evidence="8 9" id="KW-0807">Transducer</keyword>
<dbReference type="GO" id="GO:0005886">
    <property type="term" value="C:plasma membrane"/>
    <property type="evidence" value="ECO:0007669"/>
    <property type="project" value="UniProtKB-SubCell"/>
</dbReference>
<evidence type="ECO:0000256" key="5">
    <source>
        <dbReference type="ARBA" id="ARBA00022692"/>
    </source>
</evidence>
<dbReference type="GO" id="GO:0007165">
    <property type="term" value="P:signal transduction"/>
    <property type="evidence" value="ECO:0007669"/>
    <property type="project" value="UniProtKB-KW"/>
</dbReference>
<evidence type="ECO:0000256" key="11">
    <source>
        <dbReference type="SAM" id="MobiDB-lite"/>
    </source>
</evidence>
<dbReference type="PANTHER" id="PTHR32089">
    <property type="entry name" value="METHYL-ACCEPTING CHEMOTAXIS PROTEIN MCPB"/>
    <property type="match status" value="1"/>
</dbReference>
<feature type="domain" description="Methyl-accepting transducer" evidence="12">
    <location>
        <begin position="152"/>
        <end position="322"/>
    </location>
</feature>
<keyword evidence="4" id="KW-0145">Chemotaxis</keyword>
<feature type="coiled-coil region" evidence="10">
    <location>
        <begin position="84"/>
        <end position="111"/>
    </location>
</feature>
<protein>
    <submittedName>
        <fullName evidence="13">Chemotaxis protein</fullName>
    </submittedName>
</protein>
<sequence length="380" mass="40955">MNRQDRPMNLNKMLFPALALTAVHLAVLLASLPAAVDAASLLLMAAGWAWAGREFWRERQAAQAELKGLRESGESQRQLLSELRRGMSAEMQGAQQEIARVRQLVTEATRQLGGSFEDMNRQAQVQQSAVARILSRNGEQEGGGVRHFTGTAGALMNNLVESLAQASRQSAASAGQIDEMVKQLDAIFDLLGDVKTIADQTNLLALNAAIEAARAGEAGRGFAVVAEEVRNLSERSTSFNEQIRKLVTGSRDAVAKVRETVGEMASRDMSASAEARDEAGRLLRQVEEVNGSLTAGIREVSASREHIAQSVGQAVRCLQFEDIVTQALGSAERHLRRIESIQAEGSGQPAPAAAASENWRQPVHKPVAQQSMQAGAIELF</sequence>
<evidence type="ECO:0000256" key="4">
    <source>
        <dbReference type="ARBA" id="ARBA00022500"/>
    </source>
</evidence>
<dbReference type="PROSITE" id="PS50111">
    <property type="entry name" value="CHEMOTAXIS_TRANSDUC_2"/>
    <property type="match status" value="1"/>
</dbReference>
<evidence type="ECO:0000256" key="6">
    <source>
        <dbReference type="ARBA" id="ARBA00022989"/>
    </source>
</evidence>
<evidence type="ECO:0000256" key="3">
    <source>
        <dbReference type="ARBA" id="ARBA00022481"/>
    </source>
</evidence>